<name>A0ACB6ZNP4_THEGA</name>
<reference evidence="1" key="2">
    <citation type="journal article" date="2020" name="Nat. Commun.">
        <title>Large-scale genome sequencing of mycorrhizal fungi provides insights into the early evolution of symbiotic traits.</title>
        <authorList>
            <person name="Miyauchi S."/>
            <person name="Kiss E."/>
            <person name="Kuo A."/>
            <person name="Drula E."/>
            <person name="Kohler A."/>
            <person name="Sanchez-Garcia M."/>
            <person name="Morin E."/>
            <person name="Andreopoulos B."/>
            <person name="Barry K.W."/>
            <person name="Bonito G."/>
            <person name="Buee M."/>
            <person name="Carver A."/>
            <person name="Chen C."/>
            <person name="Cichocki N."/>
            <person name="Clum A."/>
            <person name="Culley D."/>
            <person name="Crous P.W."/>
            <person name="Fauchery L."/>
            <person name="Girlanda M."/>
            <person name="Hayes R.D."/>
            <person name="Keri Z."/>
            <person name="LaButti K."/>
            <person name="Lipzen A."/>
            <person name="Lombard V."/>
            <person name="Magnuson J."/>
            <person name="Maillard F."/>
            <person name="Murat C."/>
            <person name="Nolan M."/>
            <person name="Ohm R.A."/>
            <person name="Pangilinan J."/>
            <person name="Pereira M.F."/>
            <person name="Perotto S."/>
            <person name="Peter M."/>
            <person name="Pfister S."/>
            <person name="Riley R."/>
            <person name="Sitrit Y."/>
            <person name="Stielow J.B."/>
            <person name="Szollosi G."/>
            <person name="Zifcakova L."/>
            <person name="Stursova M."/>
            <person name="Spatafora J.W."/>
            <person name="Tedersoo L."/>
            <person name="Vaario L.M."/>
            <person name="Yamada A."/>
            <person name="Yan M."/>
            <person name="Wang P."/>
            <person name="Xu J."/>
            <person name="Bruns T."/>
            <person name="Baldrian P."/>
            <person name="Vilgalys R."/>
            <person name="Dunand C."/>
            <person name="Henrissat B."/>
            <person name="Grigoriev I.V."/>
            <person name="Hibbett D."/>
            <person name="Nagy L.G."/>
            <person name="Martin F.M."/>
        </authorList>
    </citation>
    <scope>NUCLEOTIDE SEQUENCE</scope>
    <source>
        <strain evidence="1">P2</strain>
    </source>
</reference>
<gene>
    <name evidence="1" type="ORF">BDM02DRAFT_3092173</name>
</gene>
<keyword evidence="2" id="KW-1185">Reference proteome</keyword>
<proteinExistence type="predicted"/>
<dbReference type="Proteomes" id="UP000886501">
    <property type="component" value="Unassembled WGS sequence"/>
</dbReference>
<protein>
    <submittedName>
        <fullName evidence="1">L domain-like protein</fullName>
    </submittedName>
</protein>
<evidence type="ECO:0000313" key="1">
    <source>
        <dbReference type="EMBL" id="KAF9651030.1"/>
    </source>
</evidence>
<reference evidence="1" key="1">
    <citation type="submission" date="2019-10" db="EMBL/GenBank/DDBJ databases">
        <authorList>
            <consortium name="DOE Joint Genome Institute"/>
            <person name="Kuo A."/>
            <person name="Miyauchi S."/>
            <person name="Kiss E."/>
            <person name="Drula E."/>
            <person name="Kohler A."/>
            <person name="Sanchez-Garcia M."/>
            <person name="Andreopoulos B."/>
            <person name="Barry K.W."/>
            <person name="Bonito G."/>
            <person name="Buee M."/>
            <person name="Carver A."/>
            <person name="Chen C."/>
            <person name="Cichocki N."/>
            <person name="Clum A."/>
            <person name="Culley D."/>
            <person name="Crous P.W."/>
            <person name="Fauchery L."/>
            <person name="Girlanda M."/>
            <person name="Hayes R."/>
            <person name="Keri Z."/>
            <person name="Labutti K."/>
            <person name="Lipzen A."/>
            <person name="Lombard V."/>
            <person name="Magnuson J."/>
            <person name="Maillard F."/>
            <person name="Morin E."/>
            <person name="Murat C."/>
            <person name="Nolan M."/>
            <person name="Ohm R."/>
            <person name="Pangilinan J."/>
            <person name="Pereira M."/>
            <person name="Perotto S."/>
            <person name="Peter M."/>
            <person name="Riley R."/>
            <person name="Sitrit Y."/>
            <person name="Stielow B."/>
            <person name="Szollosi G."/>
            <person name="Zifcakova L."/>
            <person name="Stursova M."/>
            <person name="Spatafora J.W."/>
            <person name="Tedersoo L."/>
            <person name="Vaario L.-M."/>
            <person name="Yamada A."/>
            <person name="Yan M."/>
            <person name="Wang P."/>
            <person name="Xu J."/>
            <person name="Bruns T."/>
            <person name="Baldrian P."/>
            <person name="Vilgalys R."/>
            <person name="Henrissat B."/>
            <person name="Grigoriev I.V."/>
            <person name="Hibbett D."/>
            <person name="Nagy L.G."/>
            <person name="Martin F.M."/>
        </authorList>
    </citation>
    <scope>NUCLEOTIDE SEQUENCE</scope>
    <source>
        <strain evidence="1">P2</strain>
    </source>
</reference>
<organism evidence="1 2">
    <name type="scientific">Thelephora ganbajun</name>
    <name type="common">Ganba fungus</name>
    <dbReference type="NCBI Taxonomy" id="370292"/>
    <lineage>
        <taxon>Eukaryota</taxon>
        <taxon>Fungi</taxon>
        <taxon>Dikarya</taxon>
        <taxon>Basidiomycota</taxon>
        <taxon>Agaricomycotina</taxon>
        <taxon>Agaricomycetes</taxon>
        <taxon>Thelephorales</taxon>
        <taxon>Thelephoraceae</taxon>
        <taxon>Thelephora</taxon>
    </lineage>
</organism>
<comment type="caution">
    <text evidence="1">The sequence shown here is derived from an EMBL/GenBank/DDBJ whole genome shotgun (WGS) entry which is preliminary data.</text>
</comment>
<sequence>MKKRSRSKIRDDSSSFRSLTHPPVPLLPLQTARKERSVKGKKKATWSSHSDSTVSLNNPATSSETVFRLDTNLDEMEGIVNLNHHHESSSLSSGIDSQLSDVSFRHVPYASPPTFSDPFLPSSSVVRRKHYDNRKIPPNTVLPDINIFRVDDDASTSWTAPESWAVEKEGVTKPEEYGSSSEEDTSAVTSPTPGPPLSTAVKRKSRRKAQPSRQNGGRPCSSHGKPYKIRIYRASNTYHVVSIGLTATVADVTSQLIKKLLDPDREVHRLYLKERNRERVLAMTERPADIMRRRLEQAGYTAADGLDMLGADDVRFLLTFVYKSTLLGPAEEELTFDDFEYVDLTGRSLKTVPVVLHKHADTISVLNLSRNPMLEIPLDFIQACTTLRDLRLSYMAMKKVPHSVRHCITLQGLDLSCNRIVDLEDAALDHLSGLTTLKVQNNRMERLPWYFPRLRSLKFLNISNNKFKTFPEVVTQMEGLVDLDLSFNMISELPDGLGRLRSLEKLVMVGNMVSRVPDDCSHLSNLRILDCRRNNMVDLAAICLLPKLETLHADHNSVHTLELSLGPSVTEVDASHNDLTQLTLVPGPIGQPYVLCTLDVSYAKLSTLDNFALSNLTSLRYLRLDHNRIRYIPDYVGDLHSLISLSCSNNQLIALPASLGRLQKLEMLDAHNNSIEDIPVTIWNCASLTHINFTSNLIHTWHEPSAGTSHSESLPSLRSGSIASTRKGSTTDSVQNELSPPSRPPLAYSLERLFLGENKFGDETLGLLGFFTELRALNLSFNEIQELPPPFFRNLTKLEELYLSGNSLSTIPTEDLHRLTRLQVLFLNGNKLQTLPQELGKIQSLAALDVGSNVLKYNINNWEFDWNWNFNQNLRYLNLSGNKRLEIKPDTSPKLSRDQNQRKVLAGFSSLLQLRVLGLMDVTTIFVPTIPDEHEDRRVRTSSSEVNQMAYGIADTLGKTDHVTMFDLVQPQFRQSGNEAVFALFGRAQPISSNNRFSKYIRDNFLLVFSKQLEDLNKDDVVPDALRRTFLRLNKMGYDYLHSSAYNQRKTSHASISTTYYPEKSSGRSGASGIVVYISDKTLYVANSGNALAVISRHGQAVMLSRKHDPFEEIGRIRSAEGWVSPKGLVNDEIDVSRSFGFFHLLPVVNACPDIYTWSISEVDEFIIVGNRGLWDFVSPQTAVDIARQERADPMIAAQKLRDFAISYGADGSTMIMVIKVSDIFDPEPREATRRKKKDDISSRAIRRLDGEVDAPRGHIALVFTDIRNSTRLWETTAGMPAAMSLHGDILRRELRICGGYEVKTEGDAFMCSFHTVLSALLWCLSVQIGLLNADWPADILESDEGREIRDQNGRLVARGLSVRMGIHCGYPVCEPDPVTHRMDYFGPMVNRSSRISGSAAGGQIMCSADVVREINAKILEAGPETKFSYLQPPAVVEAIRATGVVLEPVGEVKLKGLEVPELLSIVFPRELEGRKNMEQHEALTLSSKVQFTAEQVRALGMLCLRFESLTASRVFNPLPDRKGSASGLSDYARRGGLVRFAGNPNHLLPSFEKLADDELLSALGSFTVRIENAAKMLLLQHHTGQGIFSHSGQLGSIGSSERTLEQLMSALCL</sequence>
<accession>A0ACB6ZNP4</accession>
<evidence type="ECO:0000313" key="2">
    <source>
        <dbReference type="Proteomes" id="UP000886501"/>
    </source>
</evidence>
<dbReference type="EMBL" id="MU117979">
    <property type="protein sequence ID" value="KAF9651030.1"/>
    <property type="molecule type" value="Genomic_DNA"/>
</dbReference>